<comment type="subunit">
    <text evidence="2">Monomer.</text>
</comment>
<dbReference type="PANTHER" id="PTHR10091:SF0">
    <property type="entry name" value="GALACTOSE MUTAROTASE"/>
    <property type="match status" value="1"/>
</dbReference>
<dbReference type="InterPro" id="IPR014718">
    <property type="entry name" value="GH-type_carb-bd"/>
</dbReference>
<evidence type="ECO:0000256" key="2">
    <source>
        <dbReference type="ARBA" id="ARBA00011245"/>
    </source>
</evidence>
<dbReference type="OrthoDB" id="9808779at2"/>
<evidence type="ECO:0000256" key="1">
    <source>
        <dbReference type="ARBA" id="ARBA00001913"/>
    </source>
</evidence>
<comment type="caution">
    <text evidence="4">The sequence shown here is derived from an EMBL/GenBank/DDBJ whole genome shotgun (WGS) entry which is preliminary data.</text>
</comment>
<dbReference type="Proteomes" id="UP000092584">
    <property type="component" value="Unassembled WGS sequence"/>
</dbReference>
<dbReference type="Gene3D" id="2.70.98.10">
    <property type="match status" value="1"/>
</dbReference>
<dbReference type="KEGG" id="pob:LPB03_14160"/>
<protein>
    <recommendedName>
        <fullName evidence="6">Aldose epimerase</fullName>
    </recommendedName>
</protein>
<dbReference type="CDD" id="cd01081">
    <property type="entry name" value="Aldose_epim"/>
    <property type="match status" value="1"/>
</dbReference>
<dbReference type="GO" id="GO:0004034">
    <property type="term" value="F:aldose 1-epimerase activity"/>
    <property type="evidence" value="ECO:0007669"/>
    <property type="project" value="TreeGrafter"/>
</dbReference>
<reference evidence="5" key="1">
    <citation type="submission" date="2016-02" db="EMBL/GenBank/DDBJ databases">
        <authorList>
            <person name="Shin S.-K."/>
            <person name="Yi H."/>
            <person name="Kim E."/>
        </authorList>
    </citation>
    <scope>NUCLEOTIDE SEQUENCE [LARGE SCALE GENOMIC DNA]</scope>
    <source>
        <strain evidence="5">LPB0003</strain>
    </source>
</reference>
<proteinExistence type="predicted"/>
<organism evidence="4 5">
    <name type="scientific">Polaribacter vadi</name>
    <dbReference type="NCBI Taxonomy" id="1774273"/>
    <lineage>
        <taxon>Bacteria</taxon>
        <taxon>Pseudomonadati</taxon>
        <taxon>Bacteroidota</taxon>
        <taxon>Flavobacteriia</taxon>
        <taxon>Flavobacteriales</taxon>
        <taxon>Flavobacteriaceae</taxon>
    </lineage>
</organism>
<evidence type="ECO:0000313" key="5">
    <source>
        <dbReference type="Proteomes" id="UP000092584"/>
    </source>
</evidence>
<dbReference type="GO" id="GO:0033499">
    <property type="term" value="P:galactose catabolic process via UDP-galactose, Leloir pathway"/>
    <property type="evidence" value="ECO:0007669"/>
    <property type="project" value="TreeGrafter"/>
</dbReference>
<sequence>MFKISSKEKKGLSFVELQNSSKTTKAKICLEQGARVVSLKFKDKFIIEDYSDFDYKESYASSILFPFASRIKEGKYIFEGNDYQFETNDGHNALHGLVYNKKFELFEPEEHKDNCSATFNYYEKNESKGFPFTYFLSVTYILFEDRLKVRVTVKNTDTKSFPFTLGWHPYFNSTDLKNSYLSFNSDQKVEFDKSLITKKVIEQKSPEIFKIEEQQLDDCFILKDNNVSFTTPTYKIDITADPEQNFLQLYTPKGKDIIAIEPMTGISDTFNNKIGLQVLEANKTYVLNWDLKFSAD</sequence>
<dbReference type="EMBL" id="LSFM01000025">
    <property type="protein sequence ID" value="OBY62112.1"/>
    <property type="molecule type" value="Genomic_DNA"/>
</dbReference>
<dbReference type="GO" id="GO:0006006">
    <property type="term" value="P:glucose metabolic process"/>
    <property type="evidence" value="ECO:0007669"/>
    <property type="project" value="TreeGrafter"/>
</dbReference>
<dbReference type="InterPro" id="IPR011013">
    <property type="entry name" value="Gal_mutarotase_sf_dom"/>
</dbReference>
<dbReference type="AlphaFoldDB" id="A0A1B8TR91"/>
<gene>
    <name evidence="4" type="ORF">LPB3_15145</name>
</gene>
<dbReference type="PANTHER" id="PTHR10091">
    <property type="entry name" value="ALDOSE-1-EPIMERASE"/>
    <property type="match status" value="1"/>
</dbReference>
<accession>A0A1B8TR91</accession>
<dbReference type="GO" id="GO:0030246">
    <property type="term" value="F:carbohydrate binding"/>
    <property type="evidence" value="ECO:0007669"/>
    <property type="project" value="InterPro"/>
</dbReference>
<keyword evidence="3" id="KW-0106">Calcium</keyword>
<dbReference type="SUPFAM" id="SSF74650">
    <property type="entry name" value="Galactose mutarotase-like"/>
    <property type="match status" value="1"/>
</dbReference>
<comment type="cofactor">
    <cofactor evidence="1">
        <name>Ca(2+)</name>
        <dbReference type="ChEBI" id="CHEBI:29108"/>
    </cofactor>
</comment>
<keyword evidence="5" id="KW-1185">Reference proteome</keyword>
<evidence type="ECO:0000313" key="4">
    <source>
        <dbReference type="EMBL" id="OBY62112.1"/>
    </source>
</evidence>
<dbReference type="Pfam" id="PF01263">
    <property type="entry name" value="Aldose_epim"/>
    <property type="match status" value="1"/>
</dbReference>
<dbReference type="RefSeq" id="WP_065320464.1">
    <property type="nucleotide sequence ID" value="NZ_CP017477.1"/>
</dbReference>
<dbReference type="InterPro" id="IPR008183">
    <property type="entry name" value="Aldose_1/G6P_1-epimerase"/>
</dbReference>
<dbReference type="STRING" id="1774273.LPB03_14160"/>
<evidence type="ECO:0000256" key="3">
    <source>
        <dbReference type="ARBA" id="ARBA00022837"/>
    </source>
</evidence>
<name>A0A1B8TR91_9FLAO</name>
<evidence type="ECO:0008006" key="6">
    <source>
        <dbReference type="Google" id="ProtNLM"/>
    </source>
</evidence>